<reference evidence="2 3" key="1">
    <citation type="submission" date="2019-05" db="EMBL/GenBank/DDBJ databases">
        <title>Another draft genome of Portunus trituberculatus and its Hox gene families provides insights of decapod evolution.</title>
        <authorList>
            <person name="Jeong J.-H."/>
            <person name="Song I."/>
            <person name="Kim S."/>
            <person name="Choi T."/>
            <person name="Kim D."/>
            <person name="Ryu S."/>
            <person name="Kim W."/>
        </authorList>
    </citation>
    <scope>NUCLEOTIDE SEQUENCE [LARGE SCALE GENOMIC DNA]</scope>
    <source>
        <tissue evidence="2">Muscle</tissue>
    </source>
</reference>
<sequence length="66" mass="7666">MRGAQTLHSRRGNTSPAQTRVKRTRCNNSAQTGVEGAQMVVEEEEEKEEEKEEKEENEEEEEEEEE</sequence>
<protein>
    <submittedName>
        <fullName evidence="2">Uncharacterized protein</fullName>
    </submittedName>
</protein>
<accession>A0A5B7JYF0</accession>
<feature type="region of interest" description="Disordered" evidence="1">
    <location>
        <begin position="1"/>
        <end position="66"/>
    </location>
</feature>
<feature type="compositionally biased region" description="Acidic residues" evidence="1">
    <location>
        <begin position="41"/>
        <end position="66"/>
    </location>
</feature>
<dbReference type="EMBL" id="VSRR010118578">
    <property type="protein sequence ID" value="MPC99483.1"/>
    <property type="molecule type" value="Genomic_DNA"/>
</dbReference>
<comment type="caution">
    <text evidence="2">The sequence shown here is derived from an EMBL/GenBank/DDBJ whole genome shotgun (WGS) entry which is preliminary data.</text>
</comment>
<proteinExistence type="predicted"/>
<evidence type="ECO:0000256" key="1">
    <source>
        <dbReference type="SAM" id="MobiDB-lite"/>
    </source>
</evidence>
<gene>
    <name evidence="2" type="ORF">E2C01_094899</name>
</gene>
<evidence type="ECO:0000313" key="2">
    <source>
        <dbReference type="EMBL" id="MPC99483.1"/>
    </source>
</evidence>
<dbReference type="AlphaFoldDB" id="A0A5B7JYF0"/>
<dbReference type="Proteomes" id="UP000324222">
    <property type="component" value="Unassembled WGS sequence"/>
</dbReference>
<evidence type="ECO:0000313" key="3">
    <source>
        <dbReference type="Proteomes" id="UP000324222"/>
    </source>
</evidence>
<keyword evidence="3" id="KW-1185">Reference proteome</keyword>
<name>A0A5B7JYF0_PORTR</name>
<organism evidence="2 3">
    <name type="scientific">Portunus trituberculatus</name>
    <name type="common">Swimming crab</name>
    <name type="synonym">Neptunus trituberculatus</name>
    <dbReference type="NCBI Taxonomy" id="210409"/>
    <lineage>
        <taxon>Eukaryota</taxon>
        <taxon>Metazoa</taxon>
        <taxon>Ecdysozoa</taxon>
        <taxon>Arthropoda</taxon>
        <taxon>Crustacea</taxon>
        <taxon>Multicrustacea</taxon>
        <taxon>Malacostraca</taxon>
        <taxon>Eumalacostraca</taxon>
        <taxon>Eucarida</taxon>
        <taxon>Decapoda</taxon>
        <taxon>Pleocyemata</taxon>
        <taxon>Brachyura</taxon>
        <taxon>Eubrachyura</taxon>
        <taxon>Portunoidea</taxon>
        <taxon>Portunidae</taxon>
        <taxon>Portuninae</taxon>
        <taxon>Portunus</taxon>
    </lineage>
</organism>